<dbReference type="RefSeq" id="WP_259311356.1">
    <property type="nucleotide sequence ID" value="NZ_CP087164.1"/>
</dbReference>
<dbReference type="CDD" id="cd01536">
    <property type="entry name" value="PBP1_ABC_sugar_binding-like"/>
    <property type="match status" value="1"/>
</dbReference>
<feature type="domain" description="Periplasmic binding protein" evidence="6">
    <location>
        <begin position="62"/>
        <end position="314"/>
    </location>
</feature>
<dbReference type="KEGG" id="sbae:DSM104329_03714"/>
<evidence type="ECO:0000256" key="4">
    <source>
        <dbReference type="SAM" id="MobiDB-lite"/>
    </source>
</evidence>
<evidence type="ECO:0000256" key="1">
    <source>
        <dbReference type="ARBA" id="ARBA00004196"/>
    </source>
</evidence>
<organism evidence="7 8">
    <name type="scientific">Capillimicrobium parvum</name>
    <dbReference type="NCBI Taxonomy" id="2884022"/>
    <lineage>
        <taxon>Bacteria</taxon>
        <taxon>Bacillati</taxon>
        <taxon>Actinomycetota</taxon>
        <taxon>Thermoleophilia</taxon>
        <taxon>Solirubrobacterales</taxon>
        <taxon>Capillimicrobiaceae</taxon>
        <taxon>Capillimicrobium</taxon>
    </lineage>
</organism>
<accession>A0A9E6XZE9</accession>
<evidence type="ECO:0000259" key="6">
    <source>
        <dbReference type="Pfam" id="PF13407"/>
    </source>
</evidence>
<dbReference type="SUPFAM" id="SSF53822">
    <property type="entry name" value="Periplasmic binding protein-like I"/>
    <property type="match status" value="1"/>
</dbReference>
<feature type="compositionally biased region" description="Low complexity" evidence="4">
    <location>
        <begin position="25"/>
        <end position="44"/>
    </location>
</feature>
<dbReference type="Proteomes" id="UP001162834">
    <property type="component" value="Chromosome"/>
</dbReference>
<gene>
    <name evidence="7" type="ORF">DSM104329_03714</name>
</gene>
<dbReference type="PROSITE" id="PS51257">
    <property type="entry name" value="PROKAR_LIPOPROTEIN"/>
    <property type="match status" value="1"/>
</dbReference>
<name>A0A9E6XZE9_9ACTN</name>
<dbReference type="InterPro" id="IPR028082">
    <property type="entry name" value="Peripla_BP_I"/>
</dbReference>
<feature type="region of interest" description="Disordered" evidence="4">
    <location>
        <begin position="25"/>
        <end position="47"/>
    </location>
</feature>
<feature type="signal peptide" evidence="5">
    <location>
        <begin position="1"/>
        <end position="19"/>
    </location>
</feature>
<protein>
    <recommendedName>
        <fullName evidence="6">Periplasmic binding protein domain-containing protein</fullName>
    </recommendedName>
</protein>
<comment type="similarity">
    <text evidence="2">Belongs to the bacterial solute-binding protein 2 family.</text>
</comment>
<reference evidence="7" key="1">
    <citation type="journal article" date="2022" name="Int. J. Syst. Evol. Microbiol.">
        <title>Pseudomonas aegrilactucae sp. nov. and Pseudomonas morbosilactucae sp. nov., pathogens causing bacterial rot of lettuce in Japan.</title>
        <authorList>
            <person name="Sawada H."/>
            <person name="Fujikawa T."/>
            <person name="Satou M."/>
        </authorList>
    </citation>
    <scope>NUCLEOTIDE SEQUENCE</scope>
    <source>
        <strain evidence="7">0166_1</strain>
    </source>
</reference>
<dbReference type="PANTHER" id="PTHR46847">
    <property type="entry name" value="D-ALLOSE-BINDING PERIPLASMIC PROTEIN-RELATED"/>
    <property type="match status" value="1"/>
</dbReference>
<proteinExistence type="inferred from homology"/>
<keyword evidence="3 5" id="KW-0732">Signal</keyword>
<feature type="chain" id="PRO_5039228668" description="Periplasmic binding protein domain-containing protein" evidence="5">
    <location>
        <begin position="20"/>
        <end position="351"/>
    </location>
</feature>
<evidence type="ECO:0000256" key="5">
    <source>
        <dbReference type="SAM" id="SignalP"/>
    </source>
</evidence>
<evidence type="ECO:0000313" key="7">
    <source>
        <dbReference type="EMBL" id="UGS37299.1"/>
    </source>
</evidence>
<dbReference type="PANTHER" id="PTHR46847:SF1">
    <property type="entry name" value="D-ALLOSE-BINDING PERIPLASMIC PROTEIN-RELATED"/>
    <property type="match status" value="1"/>
</dbReference>
<dbReference type="InterPro" id="IPR025997">
    <property type="entry name" value="SBP_2_dom"/>
</dbReference>
<dbReference type="Pfam" id="PF13407">
    <property type="entry name" value="Peripla_BP_4"/>
    <property type="match status" value="1"/>
</dbReference>
<evidence type="ECO:0000256" key="3">
    <source>
        <dbReference type="ARBA" id="ARBA00022729"/>
    </source>
</evidence>
<dbReference type="GO" id="GO:0030246">
    <property type="term" value="F:carbohydrate binding"/>
    <property type="evidence" value="ECO:0007669"/>
    <property type="project" value="UniProtKB-ARBA"/>
</dbReference>
<evidence type="ECO:0000256" key="2">
    <source>
        <dbReference type="ARBA" id="ARBA00007639"/>
    </source>
</evidence>
<sequence>MRYPRALGLAAVIAAAALAAGCGSDDGSSTTSTPSTGSTAASTGSSGGEPVNVAYLTYALTDYVEAEKQGVKSVVGPGGGSVTVFNANFDPQKLTQQCQDAVSSGRYNAILLATVTPPTGVPCVTAAKAEGIPVATIETQTGKSTEDINPQVDGVVGVVTIPVSANAKAVAGITTQACKGLDPCKIIAEVATPNDPLTNAAIDAVKKDVPNADVVQTISGQYDPSVIAKAFPDALSAHPDAQVFVSAADSQALAVVPALKQAGKLGKIKLVGNGGSRLGAKAIADGTLFGTIGNWPEQQGEIAGKMLTQAVNGETVDPKGVNGLEIDQPLLLTKDNVDQFKAEWGAERPSS</sequence>
<dbReference type="GO" id="GO:0030313">
    <property type="term" value="C:cell envelope"/>
    <property type="evidence" value="ECO:0007669"/>
    <property type="project" value="UniProtKB-SubCell"/>
</dbReference>
<dbReference type="AlphaFoldDB" id="A0A9E6XZE9"/>
<dbReference type="EMBL" id="CP087164">
    <property type="protein sequence ID" value="UGS37299.1"/>
    <property type="molecule type" value="Genomic_DNA"/>
</dbReference>
<dbReference type="Gene3D" id="3.40.50.2300">
    <property type="match status" value="2"/>
</dbReference>
<comment type="subcellular location">
    <subcellularLocation>
        <location evidence="1">Cell envelope</location>
    </subcellularLocation>
</comment>
<keyword evidence="8" id="KW-1185">Reference proteome</keyword>
<evidence type="ECO:0000313" key="8">
    <source>
        <dbReference type="Proteomes" id="UP001162834"/>
    </source>
</evidence>